<feature type="transmembrane region" description="Helical" evidence="8">
    <location>
        <begin position="295"/>
        <end position="316"/>
    </location>
</feature>
<keyword evidence="6 8" id="KW-1133">Transmembrane helix</keyword>
<evidence type="ECO:0000256" key="2">
    <source>
        <dbReference type="ARBA" id="ARBA00006739"/>
    </source>
</evidence>
<comment type="subcellular location">
    <subcellularLocation>
        <location evidence="1">Membrane</location>
        <topology evidence="1">Multi-pass membrane protein</topology>
    </subcellularLocation>
</comment>
<gene>
    <name evidence="11" type="ORF">US90_C0013G0017</name>
</gene>
<feature type="transmembrane region" description="Helical" evidence="8">
    <location>
        <begin position="369"/>
        <end position="388"/>
    </location>
</feature>
<dbReference type="Pfam" id="PF00535">
    <property type="entry name" value="Glycos_transf_2"/>
    <property type="match status" value="1"/>
</dbReference>
<dbReference type="AlphaFoldDB" id="A0A0G0MXQ5"/>
<dbReference type="GO" id="GO:0016020">
    <property type="term" value="C:membrane"/>
    <property type="evidence" value="ECO:0007669"/>
    <property type="project" value="UniProtKB-SubCell"/>
</dbReference>
<proteinExistence type="inferred from homology"/>
<dbReference type="Pfam" id="PF04138">
    <property type="entry name" value="GtrA_DPMS_TM"/>
    <property type="match status" value="1"/>
</dbReference>
<name>A0A0G0MXQ5_9BACT</name>
<comment type="similarity">
    <text evidence="2">Belongs to the glycosyltransferase 2 family.</text>
</comment>
<dbReference type="PANTHER" id="PTHR43398:SF1">
    <property type="entry name" value="DOLICHOL-PHOSPHATE MANNOSYLTRANSFERASE SUBUNIT 1"/>
    <property type="match status" value="1"/>
</dbReference>
<dbReference type="InterPro" id="IPR001173">
    <property type="entry name" value="Glyco_trans_2-like"/>
</dbReference>
<dbReference type="STRING" id="1618490.US90_C0013G0017"/>
<feature type="transmembrane region" description="Helical" evidence="8">
    <location>
        <begin position="262"/>
        <end position="283"/>
    </location>
</feature>
<keyword evidence="4 11" id="KW-0808">Transferase</keyword>
<evidence type="ECO:0000256" key="3">
    <source>
        <dbReference type="ARBA" id="ARBA00022676"/>
    </source>
</evidence>
<dbReference type="GO" id="GO:0009247">
    <property type="term" value="P:glycolipid biosynthetic process"/>
    <property type="evidence" value="ECO:0007669"/>
    <property type="project" value="TreeGrafter"/>
</dbReference>
<sequence>MKSNTNSKNTAVIVIATYNEAGSIQEMLDTLFGKIIPQIPNWDCKVLIVDDTSPDKTYEIVQKNQKKYSDLHLVINPVKLGMGNAIVKGFHYAMDKLNADVVCEFDADFQHPPQDIPKLLAEIDKGYDFVLGSRKIKGGSVPDSWGLMRKFFTYVGGFTSRFIMFFPFRGFFQITDPTTGLRASRVKGFVDQIDLDHLYSLKFGYKIELLFRMIQLGAKVKEIPLKFGLREKGESKIAKDTAKDILFVSIKCRWYDEFTQKFLKFGTVGGIGFVINFVGFRLLKITFKDLPYDISIINWISNAIAAECAIISNFIGNNIWTFAQEKITSFNQIITKFFTFNLSSVLTGIIIPSTFVAILTYLLGDQWSSIYLVIGIFLITIPLNWLVYNKIIWKKQ</sequence>
<organism evidence="11 12">
    <name type="scientific">Candidatus Shapirobacteria bacterium GW2011_GWE2_38_30</name>
    <dbReference type="NCBI Taxonomy" id="1618490"/>
    <lineage>
        <taxon>Bacteria</taxon>
        <taxon>Candidatus Shapironibacteriota</taxon>
    </lineage>
</organism>
<evidence type="ECO:0000313" key="11">
    <source>
        <dbReference type="EMBL" id="KKQ69676.1"/>
    </source>
</evidence>
<evidence type="ECO:0000256" key="1">
    <source>
        <dbReference type="ARBA" id="ARBA00004141"/>
    </source>
</evidence>
<feature type="transmembrane region" description="Helical" evidence="8">
    <location>
        <begin position="337"/>
        <end position="363"/>
    </location>
</feature>
<evidence type="ECO:0000256" key="5">
    <source>
        <dbReference type="ARBA" id="ARBA00022692"/>
    </source>
</evidence>
<evidence type="ECO:0000256" key="8">
    <source>
        <dbReference type="SAM" id="Phobius"/>
    </source>
</evidence>
<dbReference type="PANTHER" id="PTHR43398">
    <property type="entry name" value="DOLICHOL-PHOSPHATE MANNOSYLTRANSFERASE SUBUNIT 1"/>
    <property type="match status" value="1"/>
</dbReference>
<evidence type="ECO:0000256" key="4">
    <source>
        <dbReference type="ARBA" id="ARBA00022679"/>
    </source>
</evidence>
<comment type="caution">
    <text evidence="11">The sequence shown here is derived from an EMBL/GenBank/DDBJ whole genome shotgun (WGS) entry which is preliminary data.</text>
</comment>
<evidence type="ECO:0000259" key="9">
    <source>
        <dbReference type="Pfam" id="PF00535"/>
    </source>
</evidence>
<feature type="domain" description="Glycosyltransferase 2-like" evidence="9">
    <location>
        <begin position="13"/>
        <end position="150"/>
    </location>
</feature>
<dbReference type="InterPro" id="IPR039528">
    <property type="entry name" value="DPM1-like"/>
</dbReference>
<dbReference type="SUPFAM" id="SSF53448">
    <property type="entry name" value="Nucleotide-diphospho-sugar transferases"/>
    <property type="match status" value="1"/>
</dbReference>
<dbReference type="GO" id="GO:0000271">
    <property type="term" value="P:polysaccharide biosynthetic process"/>
    <property type="evidence" value="ECO:0007669"/>
    <property type="project" value="InterPro"/>
</dbReference>
<dbReference type="InterPro" id="IPR029044">
    <property type="entry name" value="Nucleotide-diphossugar_trans"/>
</dbReference>
<dbReference type="InterPro" id="IPR007267">
    <property type="entry name" value="GtrA_DPMS_TM"/>
</dbReference>
<accession>A0A0G0MXQ5</accession>
<protein>
    <submittedName>
        <fullName evidence="11">Dolichyl-phosphate beta-D-mannosyltransferase</fullName>
    </submittedName>
</protein>
<dbReference type="Gene3D" id="3.90.550.10">
    <property type="entry name" value="Spore Coat Polysaccharide Biosynthesis Protein SpsA, Chain A"/>
    <property type="match status" value="1"/>
</dbReference>
<reference evidence="11 12" key="1">
    <citation type="journal article" date="2015" name="Nature">
        <title>rRNA introns, odd ribosomes, and small enigmatic genomes across a large radiation of phyla.</title>
        <authorList>
            <person name="Brown C.T."/>
            <person name="Hug L.A."/>
            <person name="Thomas B.C."/>
            <person name="Sharon I."/>
            <person name="Castelle C.J."/>
            <person name="Singh A."/>
            <person name="Wilkins M.J."/>
            <person name="Williams K.H."/>
            <person name="Banfield J.F."/>
        </authorList>
    </citation>
    <scope>NUCLEOTIDE SEQUENCE [LARGE SCALE GENOMIC DNA]</scope>
</reference>
<dbReference type="EMBL" id="LBUT01000013">
    <property type="protein sequence ID" value="KKQ69676.1"/>
    <property type="molecule type" value="Genomic_DNA"/>
</dbReference>
<dbReference type="GO" id="GO:0004582">
    <property type="term" value="F:dolichyl-phosphate beta-D-mannosyltransferase activity"/>
    <property type="evidence" value="ECO:0007669"/>
    <property type="project" value="InterPro"/>
</dbReference>
<evidence type="ECO:0000256" key="7">
    <source>
        <dbReference type="ARBA" id="ARBA00023136"/>
    </source>
</evidence>
<keyword evidence="5 8" id="KW-0812">Transmembrane</keyword>
<feature type="domain" description="GtrA/DPMS transmembrane" evidence="10">
    <location>
        <begin position="264"/>
        <end position="393"/>
    </location>
</feature>
<keyword evidence="7 8" id="KW-0472">Membrane</keyword>
<dbReference type="Proteomes" id="UP000034406">
    <property type="component" value="Unassembled WGS sequence"/>
</dbReference>
<evidence type="ECO:0000259" key="10">
    <source>
        <dbReference type="Pfam" id="PF04138"/>
    </source>
</evidence>
<evidence type="ECO:0000256" key="6">
    <source>
        <dbReference type="ARBA" id="ARBA00022989"/>
    </source>
</evidence>
<evidence type="ECO:0000313" key="12">
    <source>
        <dbReference type="Proteomes" id="UP000034406"/>
    </source>
</evidence>
<keyword evidence="3 11" id="KW-0328">Glycosyltransferase</keyword>